<evidence type="ECO:0000256" key="4">
    <source>
        <dbReference type="ARBA" id="ARBA00023180"/>
    </source>
</evidence>
<keyword evidence="8" id="KW-1185">Reference proteome</keyword>
<dbReference type="GeneID" id="101734538"/>
<dbReference type="AlphaFoldDB" id="A0A8J1IYV7"/>
<evidence type="ECO:0000313" key="8">
    <source>
        <dbReference type="Proteomes" id="UP000008143"/>
    </source>
</evidence>
<evidence type="ECO:0000256" key="2">
    <source>
        <dbReference type="ARBA" id="ARBA00022729"/>
    </source>
</evidence>
<dbReference type="AGR" id="Xenbase:XB-GENE-29087863"/>
<dbReference type="Gene3D" id="2.60.40.10">
    <property type="entry name" value="Immunoglobulins"/>
    <property type="match status" value="2"/>
</dbReference>
<keyword evidence="2" id="KW-0732">Signal</keyword>
<dbReference type="PROSITE" id="PS50835">
    <property type="entry name" value="IG_LIKE"/>
    <property type="match status" value="2"/>
</dbReference>
<accession>A0A8J1IYV7</accession>
<dbReference type="OrthoDB" id="9835793at2759"/>
<name>A0A8J1IYV7_XENTR</name>
<gene>
    <name evidence="9 10" type="primary">LOC101734538</name>
</gene>
<keyword evidence="6" id="KW-1133">Transmembrane helix</keyword>
<evidence type="ECO:0000256" key="5">
    <source>
        <dbReference type="SAM" id="MobiDB-lite"/>
    </source>
</evidence>
<evidence type="ECO:0000313" key="9">
    <source>
        <dbReference type="RefSeq" id="XP_031750768.1"/>
    </source>
</evidence>
<dbReference type="Xenbase" id="XB-GENE-29087863">
    <property type="gene designation" value="LOC101734538"/>
</dbReference>
<evidence type="ECO:0000256" key="6">
    <source>
        <dbReference type="SAM" id="Phobius"/>
    </source>
</evidence>
<dbReference type="InterPro" id="IPR013783">
    <property type="entry name" value="Ig-like_fold"/>
</dbReference>
<feature type="transmembrane region" description="Helical" evidence="6">
    <location>
        <begin position="369"/>
        <end position="391"/>
    </location>
</feature>
<evidence type="ECO:0000313" key="10">
    <source>
        <dbReference type="Xenbase" id="XB-GENE-29087863"/>
    </source>
</evidence>
<dbReference type="SUPFAM" id="SSF48726">
    <property type="entry name" value="Immunoglobulin"/>
    <property type="match status" value="2"/>
</dbReference>
<evidence type="ECO:0000259" key="7">
    <source>
        <dbReference type="PROSITE" id="PS50835"/>
    </source>
</evidence>
<dbReference type="InterPro" id="IPR015631">
    <property type="entry name" value="CD2/SLAM_rcpt"/>
</dbReference>
<dbReference type="PANTHER" id="PTHR12080:SF117">
    <property type="entry name" value="CHITINASE"/>
    <property type="match status" value="1"/>
</dbReference>
<feature type="transmembrane region" description="Helical" evidence="6">
    <location>
        <begin position="7"/>
        <end position="25"/>
    </location>
</feature>
<organism evidence="8 9">
    <name type="scientific">Xenopus tropicalis</name>
    <name type="common">Western clawed frog</name>
    <name type="synonym">Silurana tropicalis</name>
    <dbReference type="NCBI Taxonomy" id="8364"/>
    <lineage>
        <taxon>Eukaryota</taxon>
        <taxon>Metazoa</taxon>
        <taxon>Chordata</taxon>
        <taxon>Craniata</taxon>
        <taxon>Vertebrata</taxon>
        <taxon>Euteleostomi</taxon>
        <taxon>Amphibia</taxon>
        <taxon>Batrachia</taxon>
        <taxon>Anura</taxon>
        <taxon>Pipoidea</taxon>
        <taxon>Pipidae</taxon>
        <taxon>Xenopodinae</taxon>
        <taxon>Xenopus</taxon>
        <taxon>Silurana</taxon>
    </lineage>
</organism>
<dbReference type="Proteomes" id="UP000008143">
    <property type="component" value="Unplaced"/>
</dbReference>
<evidence type="ECO:0000256" key="3">
    <source>
        <dbReference type="ARBA" id="ARBA00023136"/>
    </source>
</evidence>
<dbReference type="GO" id="GO:0016020">
    <property type="term" value="C:membrane"/>
    <property type="evidence" value="ECO:0007669"/>
    <property type="project" value="UniProtKB-SubCell"/>
</dbReference>
<dbReference type="PANTHER" id="PTHR12080">
    <property type="entry name" value="SIGNALING LYMPHOCYTIC ACTIVATION MOLECULE"/>
    <property type="match status" value="1"/>
</dbReference>
<dbReference type="InterPro" id="IPR036179">
    <property type="entry name" value="Ig-like_dom_sf"/>
</dbReference>
<dbReference type="KEGG" id="xtr:101734538"/>
<sequence length="457" mass="51705">MNKQKSTVAIAVIILVALILGFLFIPKMKKIGCSAENMVETKKKLNDLEQQEQKEMFFLGLIHVSKTPPVTKTVPTPKIEVNIGRNANGWCSVTLHCSVPANSSGISYSWQKGNKETGHQRYGNGSTIQVSLPSNSCLNEEYICTVSRSANEKSATIHIENNCSLIKNCNQLSLKGHFISFTANTSLPDCSTNGFAMRWKNKTMLDPIDVIIYNKDNSSIFPHFENHMEYIKDSHIKIYDMRMEHSGEYTLSSSYNCRDSKDELFYNLTVYEDVSTPYITHEKDCSWTGWCNVTLHCHVSSNSSVISYSWQKGNNETGYPHYMNANTIQFPLQCYIPLDEKYVCTVDYPGGQKSSEIYAKNICDAKVNLVLWTIFVLVFGAIVSCIGWVIYKCRRSKRNEELFSKNPGLQAELLKEGLPLKELAQMGETKRTSSNNLKMNEEKSKETCLLGKESQHT</sequence>
<evidence type="ECO:0000256" key="1">
    <source>
        <dbReference type="ARBA" id="ARBA00004370"/>
    </source>
</evidence>
<protein>
    <submittedName>
        <fullName evidence="9">Uncharacterized protein LOC101734538</fullName>
    </submittedName>
</protein>
<keyword evidence="3 6" id="KW-0472">Membrane</keyword>
<comment type="subcellular location">
    <subcellularLocation>
        <location evidence="1">Membrane</location>
    </subcellularLocation>
</comment>
<keyword evidence="6" id="KW-0812">Transmembrane</keyword>
<dbReference type="RefSeq" id="XP_031750768.1">
    <property type="nucleotide sequence ID" value="XM_031894908.1"/>
</dbReference>
<proteinExistence type="predicted"/>
<reference evidence="9" key="1">
    <citation type="submission" date="2025-08" db="UniProtKB">
        <authorList>
            <consortium name="RefSeq"/>
        </authorList>
    </citation>
    <scope>IDENTIFICATION</scope>
    <source>
        <strain evidence="9">Nigerian</strain>
        <tissue evidence="9">Liver and blood</tissue>
    </source>
</reference>
<feature type="domain" description="Ig-like" evidence="7">
    <location>
        <begin position="68"/>
        <end position="156"/>
    </location>
</feature>
<dbReference type="InterPro" id="IPR007110">
    <property type="entry name" value="Ig-like_dom"/>
</dbReference>
<keyword evidence="4" id="KW-0325">Glycoprotein</keyword>
<feature type="domain" description="Ig-like" evidence="7">
    <location>
        <begin position="293"/>
        <end position="358"/>
    </location>
</feature>
<feature type="region of interest" description="Disordered" evidence="5">
    <location>
        <begin position="425"/>
        <end position="457"/>
    </location>
</feature>